<protein>
    <submittedName>
        <fullName evidence="2">Uncharacterized protein</fullName>
    </submittedName>
</protein>
<organism evidence="2">
    <name type="scientific">uncultured Caudovirales phage</name>
    <dbReference type="NCBI Taxonomy" id="2100421"/>
    <lineage>
        <taxon>Viruses</taxon>
        <taxon>Duplodnaviria</taxon>
        <taxon>Heunggongvirae</taxon>
        <taxon>Uroviricota</taxon>
        <taxon>Caudoviricetes</taxon>
        <taxon>Peduoviridae</taxon>
        <taxon>Maltschvirus</taxon>
        <taxon>Maltschvirus maltsch</taxon>
    </lineage>
</organism>
<accession>A0A6J5M5B1</accession>
<keyword evidence="1" id="KW-0175">Coiled coil</keyword>
<reference evidence="2" key="1">
    <citation type="submission" date="2020-04" db="EMBL/GenBank/DDBJ databases">
        <authorList>
            <person name="Chiriac C."/>
            <person name="Salcher M."/>
            <person name="Ghai R."/>
            <person name="Kavagutti S V."/>
        </authorList>
    </citation>
    <scope>NUCLEOTIDE SEQUENCE</scope>
</reference>
<feature type="coiled-coil region" evidence="1">
    <location>
        <begin position="191"/>
        <end position="238"/>
    </location>
</feature>
<name>A0A6J5M5B1_9CAUD</name>
<dbReference type="EMBL" id="LR796374">
    <property type="protein sequence ID" value="CAB4140296.1"/>
    <property type="molecule type" value="Genomic_DNA"/>
</dbReference>
<sequence>MSNELVFDLKANVNDAVANLRRAEQSLQQTGVAAGKAAAAMPKLTQSVGNANTTLVNFGRVVQDAPFGLIGIANNIDPLLSSFSQLKQQTGSSAAAFRALGASLLGPAGIAIGVSAVTSALISFGPQIKNFITGTKEASQSQKDAAASIAGTYTQVLLLKTAFERSQGSLEERREVVSQLNRVSERYFGNLNAEKTTIEELKIAYDAYINNLLRSFAVKQLESDLEPLIQRLAAAQSTINRLGPDIKRLGLENVDLRNLSEQQRQAFAASGLTKYNAAVNEARVLWDQINKLIENSTFLTANATGKQKQQTSALVTRAKQEKTAVDDLILSLGALQDAARRNELRTGGERPSGDGPDARALFTVPDTTRLQALADEFGKVNAQAVALQQTIENGINGAIDQFFNALANNQNPFEALIQGVKRLIAELVAAVVKAAILRAISTAAGDPSGRAVPALADLFGSGKLPGFATGGYVSSPTIATIAENGPEFVLRPDQLGAIMSMGQSMGGMIPAFALRGEDIWVSFNRVAGRRGRNF</sequence>
<gene>
    <name evidence="2" type="ORF">UFOVP402_19</name>
</gene>
<evidence type="ECO:0000313" key="2">
    <source>
        <dbReference type="EMBL" id="CAB4140296.1"/>
    </source>
</evidence>
<evidence type="ECO:0000256" key="1">
    <source>
        <dbReference type="SAM" id="Coils"/>
    </source>
</evidence>
<proteinExistence type="predicted"/>